<name>A0ABY2DF24_9ACTN</name>
<proteinExistence type="predicted"/>
<gene>
    <name evidence="2" type="ORF">E1091_13510</name>
</gene>
<protein>
    <submittedName>
        <fullName evidence="2">Flavoprotein</fullName>
    </submittedName>
</protein>
<dbReference type="InterPro" id="IPR003382">
    <property type="entry name" value="Flavoprotein"/>
</dbReference>
<evidence type="ECO:0000259" key="1">
    <source>
        <dbReference type="Pfam" id="PF02441"/>
    </source>
</evidence>
<dbReference type="PANTHER" id="PTHR14359">
    <property type="entry name" value="HOMO-OLIGOMERIC FLAVIN CONTAINING CYS DECARBOXYLASE FAMILY"/>
    <property type="match status" value="1"/>
</dbReference>
<dbReference type="PANTHER" id="PTHR14359:SF6">
    <property type="entry name" value="PHOSPHOPANTOTHENOYLCYSTEINE DECARBOXYLASE"/>
    <property type="match status" value="1"/>
</dbReference>
<dbReference type="Proteomes" id="UP000295626">
    <property type="component" value="Unassembled WGS sequence"/>
</dbReference>
<sequence length="183" mass="19930">MAGERTHLGVVCTGASGALGLPAHLAAWRRVVDAPVRLLLTRSALGFVNPDALRWLADEVVEPGDRRFNPVGFGRTARLLVVCPATTNFLVCAALGLASTPALTALLAHPDPALFFPHTDPVMWSAETTRDAVDRLRDLGHTVVSPEREEAYRMFDRSFAESRPMPQPARTAEIIGKRWADLP</sequence>
<evidence type="ECO:0000313" key="2">
    <source>
        <dbReference type="EMBL" id="TDB91891.1"/>
    </source>
</evidence>
<evidence type="ECO:0000313" key="3">
    <source>
        <dbReference type="Proteomes" id="UP000295626"/>
    </source>
</evidence>
<comment type="caution">
    <text evidence="2">The sequence shown here is derived from an EMBL/GenBank/DDBJ whole genome shotgun (WGS) entry which is preliminary data.</text>
</comment>
<keyword evidence="3" id="KW-1185">Reference proteome</keyword>
<dbReference type="EMBL" id="SMKE01000508">
    <property type="protein sequence ID" value="TDB91891.1"/>
    <property type="molecule type" value="Genomic_DNA"/>
</dbReference>
<accession>A0ABY2DF24</accession>
<dbReference type="InterPro" id="IPR036551">
    <property type="entry name" value="Flavin_trans-like"/>
</dbReference>
<dbReference type="Pfam" id="PF02441">
    <property type="entry name" value="Flavoprotein"/>
    <property type="match status" value="1"/>
</dbReference>
<organism evidence="2 3">
    <name type="scientific">Micromonospora fluostatini</name>
    <dbReference type="NCBI Taxonomy" id="1629071"/>
    <lineage>
        <taxon>Bacteria</taxon>
        <taxon>Bacillati</taxon>
        <taxon>Actinomycetota</taxon>
        <taxon>Actinomycetes</taxon>
        <taxon>Micromonosporales</taxon>
        <taxon>Micromonosporaceae</taxon>
        <taxon>Micromonospora</taxon>
    </lineage>
</organism>
<feature type="domain" description="Flavoprotein" evidence="1">
    <location>
        <begin position="7"/>
        <end position="142"/>
    </location>
</feature>
<dbReference type="Gene3D" id="3.40.50.1950">
    <property type="entry name" value="Flavin prenyltransferase-like"/>
    <property type="match status" value="1"/>
</dbReference>
<reference evidence="2 3" key="1">
    <citation type="submission" date="2019-02" db="EMBL/GenBank/DDBJ databases">
        <title>Draft genome sequences of novel Actinobacteria.</title>
        <authorList>
            <person name="Sahin N."/>
            <person name="Ay H."/>
            <person name="Saygin H."/>
        </authorList>
    </citation>
    <scope>NUCLEOTIDE SEQUENCE [LARGE SCALE GENOMIC DNA]</scope>
    <source>
        <strain evidence="2 3">JCM 30529</strain>
    </source>
</reference>
<dbReference type="SUPFAM" id="SSF52507">
    <property type="entry name" value="Homo-oligomeric flavin-containing Cys decarboxylases, HFCD"/>
    <property type="match status" value="1"/>
</dbReference>